<evidence type="ECO:0000256" key="3">
    <source>
        <dbReference type="ARBA" id="ARBA00022989"/>
    </source>
</evidence>
<dbReference type="InterPro" id="IPR052250">
    <property type="entry name" value="PDI_TMX3"/>
</dbReference>
<sequence length="452" mass="52597">MLRLKKKTDGLRICIRTGKRTRSNLKFISLPTFKLDEKKLVLLLSSTGNASRVLELTDRFVEIRKEGQWFVMFYAPWCAHCKRLEPIWGHVAQALHRTNIRVGRVDCTRFTAVANEFGVSGFPTLIFIKGDAEFVFKGDRTKEEMVNFALRLSGPPVQRITRSESVSHIKTINELFFVYVGQSQGPVWEAYYEIAEKFQPHGFFYCISHDLIQEHVSVKSEPAIFVYKENTVYFYEGDWKHENFNSSLHDWVNEERFLTFPKVTRGNLHQFYQINKYLVLAVLEENKLEEISSDMLEFRDMVESVVRSNRMRYHKYFQFGWVGSPELANSIAMSVLSLPHLIVVNSTTQHHHFPEDEPSQLTPQALIMFLDQVHNQSAPVFGGNTWWVKLYRLYFEGKTSLTDMWRGNPVLTSVLFGLPLGFLSLICYSICCSDIMDADDDEEEELLHEKRE</sequence>
<comment type="function">
    <text evidence="5">Probable disulfide isomerase, which participates in the folding of proteins containing disulfide bonds. May act as a dithiol oxidase. Acts as a regulator of endoplasmic reticulum-mitochondria contact sites via its ability to regulate redox signals.</text>
</comment>
<dbReference type="PRINTS" id="PR00421">
    <property type="entry name" value="THIOREDOXIN"/>
</dbReference>
<evidence type="ECO:0000256" key="5">
    <source>
        <dbReference type="ARBA" id="ARBA00045246"/>
    </source>
</evidence>
<dbReference type="InterPro" id="IPR036249">
    <property type="entry name" value="Thioredoxin-like_sf"/>
</dbReference>
<gene>
    <name evidence="7" type="ORF">PYX00_008580</name>
</gene>
<evidence type="ECO:0000256" key="4">
    <source>
        <dbReference type="ARBA" id="ARBA00023136"/>
    </source>
</evidence>
<evidence type="ECO:0000313" key="7">
    <source>
        <dbReference type="EMBL" id="KAL0271504.1"/>
    </source>
</evidence>
<dbReference type="Pfam" id="PF00085">
    <property type="entry name" value="Thioredoxin"/>
    <property type="match status" value="1"/>
</dbReference>
<evidence type="ECO:0000256" key="2">
    <source>
        <dbReference type="ARBA" id="ARBA00022692"/>
    </source>
</evidence>
<dbReference type="PROSITE" id="PS51352">
    <property type="entry name" value="THIOREDOXIN_2"/>
    <property type="match status" value="1"/>
</dbReference>
<feature type="domain" description="Thioredoxin" evidence="6">
    <location>
        <begin position="29"/>
        <end position="154"/>
    </location>
</feature>
<dbReference type="PANTHER" id="PTHR46426:SF1">
    <property type="entry name" value="PROTEIN DISULFIDE-ISOMERASE TMX3"/>
    <property type="match status" value="1"/>
</dbReference>
<organism evidence="7">
    <name type="scientific">Menopon gallinae</name>
    <name type="common">poultry shaft louse</name>
    <dbReference type="NCBI Taxonomy" id="328185"/>
    <lineage>
        <taxon>Eukaryota</taxon>
        <taxon>Metazoa</taxon>
        <taxon>Ecdysozoa</taxon>
        <taxon>Arthropoda</taxon>
        <taxon>Hexapoda</taxon>
        <taxon>Insecta</taxon>
        <taxon>Pterygota</taxon>
        <taxon>Neoptera</taxon>
        <taxon>Paraneoptera</taxon>
        <taxon>Psocodea</taxon>
        <taxon>Troctomorpha</taxon>
        <taxon>Phthiraptera</taxon>
        <taxon>Amblycera</taxon>
        <taxon>Menoponidae</taxon>
        <taxon>Menopon</taxon>
    </lineage>
</organism>
<keyword evidence="3" id="KW-1133">Transmembrane helix</keyword>
<dbReference type="EMBL" id="JARGDH010000004">
    <property type="protein sequence ID" value="KAL0271504.1"/>
    <property type="molecule type" value="Genomic_DNA"/>
</dbReference>
<dbReference type="PROSITE" id="PS00194">
    <property type="entry name" value="THIOREDOXIN_1"/>
    <property type="match status" value="1"/>
</dbReference>
<comment type="caution">
    <text evidence="7">The sequence shown here is derived from an EMBL/GenBank/DDBJ whole genome shotgun (WGS) entry which is preliminary data.</text>
</comment>
<dbReference type="AlphaFoldDB" id="A0AAW2HNK5"/>
<keyword evidence="4" id="KW-0472">Membrane</keyword>
<dbReference type="InterPro" id="IPR017937">
    <property type="entry name" value="Thioredoxin_CS"/>
</dbReference>
<dbReference type="Gene3D" id="3.40.30.10">
    <property type="entry name" value="Glutaredoxin"/>
    <property type="match status" value="2"/>
</dbReference>
<dbReference type="InterPro" id="IPR013766">
    <property type="entry name" value="Thioredoxin_domain"/>
</dbReference>
<accession>A0AAW2HNK5</accession>
<dbReference type="Pfam" id="PF13848">
    <property type="entry name" value="Thioredoxin_6"/>
    <property type="match status" value="1"/>
</dbReference>
<evidence type="ECO:0000256" key="1">
    <source>
        <dbReference type="ARBA" id="ARBA00004389"/>
    </source>
</evidence>
<reference evidence="7" key="1">
    <citation type="journal article" date="2024" name="Gigascience">
        <title>Chromosome-level genome of the poultry shaft louse Menopon gallinae provides insight into the host-switching and adaptive evolution of parasitic lice.</title>
        <authorList>
            <person name="Xu Y."/>
            <person name="Ma L."/>
            <person name="Liu S."/>
            <person name="Liang Y."/>
            <person name="Liu Q."/>
            <person name="He Z."/>
            <person name="Tian L."/>
            <person name="Duan Y."/>
            <person name="Cai W."/>
            <person name="Li H."/>
            <person name="Song F."/>
        </authorList>
    </citation>
    <scope>NUCLEOTIDE SEQUENCE</scope>
    <source>
        <strain evidence="7">Cailab_2023a</strain>
    </source>
</reference>
<dbReference type="SUPFAM" id="SSF52833">
    <property type="entry name" value="Thioredoxin-like"/>
    <property type="match status" value="2"/>
</dbReference>
<name>A0AAW2HNK5_9NEOP</name>
<dbReference type="PANTHER" id="PTHR46426">
    <property type="entry name" value="PROTEIN DISULFIDE-ISOMERASE TMX3"/>
    <property type="match status" value="1"/>
</dbReference>
<comment type="subcellular location">
    <subcellularLocation>
        <location evidence="1">Endoplasmic reticulum membrane</location>
        <topology evidence="1">Single-pass membrane protein</topology>
    </subcellularLocation>
</comment>
<keyword evidence="2" id="KW-0812">Transmembrane</keyword>
<protein>
    <recommendedName>
        <fullName evidence="6">Thioredoxin domain-containing protein</fullName>
    </recommendedName>
</protein>
<dbReference type="FunFam" id="3.40.30.10:FF:000300">
    <property type="entry name" value="Blast:Protein disulfide-isomerase TMX3"/>
    <property type="match status" value="1"/>
</dbReference>
<evidence type="ECO:0000259" key="6">
    <source>
        <dbReference type="PROSITE" id="PS51352"/>
    </source>
</evidence>
<dbReference type="GO" id="GO:0005789">
    <property type="term" value="C:endoplasmic reticulum membrane"/>
    <property type="evidence" value="ECO:0007669"/>
    <property type="project" value="UniProtKB-SubCell"/>
</dbReference>
<proteinExistence type="predicted"/>